<organism evidence="1 2">
    <name type="scientific">Ktedonobacter racemifer DSM 44963</name>
    <dbReference type="NCBI Taxonomy" id="485913"/>
    <lineage>
        <taxon>Bacteria</taxon>
        <taxon>Bacillati</taxon>
        <taxon>Chloroflexota</taxon>
        <taxon>Ktedonobacteria</taxon>
        <taxon>Ktedonobacterales</taxon>
        <taxon>Ktedonobacteraceae</taxon>
        <taxon>Ktedonobacter</taxon>
    </lineage>
</organism>
<dbReference type="InParanoid" id="D6TXI2"/>
<evidence type="ECO:0000313" key="2">
    <source>
        <dbReference type="Proteomes" id="UP000004508"/>
    </source>
</evidence>
<dbReference type="AlphaFoldDB" id="D6TXI2"/>
<name>D6TXI2_KTERA</name>
<evidence type="ECO:0008006" key="3">
    <source>
        <dbReference type="Google" id="ProtNLM"/>
    </source>
</evidence>
<reference evidence="1 2" key="1">
    <citation type="journal article" date="2011" name="Stand. Genomic Sci.">
        <title>Non-contiguous finished genome sequence and contextual data of the filamentous soil bacterium Ktedonobacter racemifer type strain (SOSP1-21).</title>
        <authorList>
            <person name="Chang Y.J."/>
            <person name="Land M."/>
            <person name="Hauser L."/>
            <person name="Chertkov O."/>
            <person name="Del Rio T.G."/>
            <person name="Nolan M."/>
            <person name="Copeland A."/>
            <person name="Tice H."/>
            <person name="Cheng J.F."/>
            <person name="Lucas S."/>
            <person name="Han C."/>
            <person name="Goodwin L."/>
            <person name="Pitluck S."/>
            <person name="Ivanova N."/>
            <person name="Ovchinikova G."/>
            <person name="Pati A."/>
            <person name="Chen A."/>
            <person name="Palaniappan K."/>
            <person name="Mavromatis K."/>
            <person name="Liolios K."/>
            <person name="Brettin T."/>
            <person name="Fiebig A."/>
            <person name="Rohde M."/>
            <person name="Abt B."/>
            <person name="Goker M."/>
            <person name="Detter J.C."/>
            <person name="Woyke T."/>
            <person name="Bristow J."/>
            <person name="Eisen J.A."/>
            <person name="Markowitz V."/>
            <person name="Hugenholtz P."/>
            <person name="Kyrpides N.C."/>
            <person name="Klenk H.P."/>
            <person name="Lapidus A."/>
        </authorList>
    </citation>
    <scope>NUCLEOTIDE SEQUENCE [LARGE SCALE GENOMIC DNA]</scope>
    <source>
        <strain evidence="2">DSM 44963</strain>
    </source>
</reference>
<dbReference type="Proteomes" id="UP000004508">
    <property type="component" value="Unassembled WGS sequence"/>
</dbReference>
<dbReference type="EMBL" id="ADVG01000003">
    <property type="protein sequence ID" value="EFH84915.1"/>
    <property type="molecule type" value="Genomic_DNA"/>
</dbReference>
<protein>
    <recommendedName>
        <fullName evidence="3">Transposase</fullName>
    </recommendedName>
</protein>
<comment type="caution">
    <text evidence="1">The sequence shown here is derived from an EMBL/GenBank/DDBJ whole genome shotgun (WGS) entry which is preliminary data.</text>
</comment>
<keyword evidence="2" id="KW-1185">Reference proteome</keyword>
<accession>D6TXI2</accession>
<dbReference type="STRING" id="485913.Krac_6036"/>
<evidence type="ECO:0000313" key="1">
    <source>
        <dbReference type="EMBL" id="EFH84915.1"/>
    </source>
</evidence>
<gene>
    <name evidence="1" type="ORF">Krac_6036</name>
</gene>
<proteinExistence type="predicted"/>
<sequence>MKGRRVARPRAEQHVRLEPQEVHCQSCGEWMPVAYHAHRKILTIKGLVQLRLVVRRCPNPACQAYKHPYRPEEEGLWALPHGECGLDLIALVGRLRYREQRSAPEIQRILQERGLRVCERTVEHLMHRYEELVTLHLSCQQ</sequence>